<evidence type="ECO:0000256" key="1">
    <source>
        <dbReference type="ARBA" id="ARBA00000085"/>
    </source>
</evidence>
<dbReference type="InterPro" id="IPR036097">
    <property type="entry name" value="HisK_dim/P_sf"/>
</dbReference>
<keyword evidence="6" id="KW-0418">Kinase</keyword>
<dbReference type="InterPro" id="IPR004358">
    <property type="entry name" value="Sig_transdc_His_kin-like_C"/>
</dbReference>
<feature type="domain" description="Histidine kinase" evidence="9">
    <location>
        <begin position="418"/>
        <end position="637"/>
    </location>
</feature>
<keyword evidence="4" id="KW-0808">Transferase</keyword>
<accession>A0ABV6FKZ5</accession>
<dbReference type="SUPFAM" id="SSF47384">
    <property type="entry name" value="Homodimeric domain of signal transducing histidine kinase"/>
    <property type="match status" value="1"/>
</dbReference>
<reference evidence="10 11" key="1">
    <citation type="submission" date="2024-09" db="EMBL/GenBank/DDBJ databases">
        <authorList>
            <person name="Sun Q."/>
            <person name="Mori K."/>
        </authorList>
    </citation>
    <scope>NUCLEOTIDE SEQUENCE [LARGE SCALE GENOMIC DNA]</scope>
    <source>
        <strain evidence="10 11">CCM 7792</strain>
    </source>
</reference>
<evidence type="ECO:0000259" key="9">
    <source>
        <dbReference type="PROSITE" id="PS50109"/>
    </source>
</evidence>
<gene>
    <name evidence="10" type="ORF">ACFFJK_20020</name>
</gene>
<comment type="caution">
    <text evidence="10">The sequence shown here is derived from an EMBL/GenBank/DDBJ whole genome shotgun (WGS) entry which is preliminary data.</text>
</comment>
<dbReference type="SUPFAM" id="SSF55874">
    <property type="entry name" value="ATPase domain of HSP90 chaperone/DNA topoisomerase II/histidine kinase"/>
    <property type="match status" value="1"/>
</dbReference>
<organism evidence="10 11">
    <name type="scientific">Massilia consociata</name>
    <dbReference type="NCBI Taxonomy" id="760117"/>
    <lineage>
        <taxon>Bacteria</taxon>
        <taxon>Pseudomonadati</taxon>
        <taxon>Pseudomonadota</taxon>
        <taxon>Betaproteobacteria</taxon>
        <taxon>Burkholderiales</taxon>
        <taxon>Oxalobacteraceae</taxon>
        <taxon>Telluria group</taxon>
        <taxon>Massilia</taxon>
    </lineage>
</organism>
<dbReference type="PROSITE" id="PS50109">
    <property type="entry name" value="HIS_KIN"/>
    <property type="match status" value="1"/>
</dbReference>
<evidence type="ECO:0000313" key="10">
    <source>
        <dbReference type="EMBL" id="MFC0254186.1"/>
    </source>
</evidence>
<dbReference type="EC" id="2.7.13.3" evidence="2"/>
<keyword evidence="3" id="KW-0597">Phosphoprotein</keyword>
<dbReference type="Gene3D" id="3.30.565.10">
    <property type="entry name" value="Histidine kinase-like ATPase, C-terminal domain"/>
    <property type="match status" value="1"/>
</dbReference>
<evidence type="ECO:0000256" key="8">
    <source>
        <dbReference type="ARBA" id="ARBA00023012"/>
    </source>
</evidence>
<evidence type="ECO:0000256" key="4">
    <source>
        <dbReference type="ARBA" id="ARBA00022679"/>
    </source>
</evidence>
<dbReference type="Gene3D" id="1.10.287.130">
    <property type="match status" value="1"/>
</dbReference>
<comment type="catalytic activity">
    <reaction evidence="1">
        <text>ATP + protein L-histidine = ADP + protein N-phospho-L-histidine.</text>
        <dbReference type="EC" id="2.7.13.3"/>
    </reaction>
</comment>
<keyword evidence="7 10" id="KW-0067">ATP-binding</keyword>
<dbReference type="InterPro" id="IPR003594">
    <property type="entry name" value="HATPase_dom"/>
</dbReference>
<evidence type="ECO:0000256" key="3">
    <source>
        <dbReference type="ARBA" id="ARBA00022553"/>
    </source>
</evidence>
<dbReference type="PANTHER" id="PTHR43065">
    <property type="entry name" value="SENSOR HISTIDINE KINASE"/>
    <property type="match status" value="1"/>
</dbReference>
<dbReference type="Pfam" id="PF08447">
    <property type="entry name" value="PAS_3"/>
    <property type="match status" value="1"/>
</dbReference>
<dbReference type="InterPro" id="IPR035965">
    <property type="entry name" value="PAS-like_dom_sf"/>
</dbReference>
<protein>
    <recommendedName>
        <fullName evidence="2">histidine kinase</fullName>
        <ecNumber evidence="2">2.7.13.3</ecNumber>
    </recommendedName>
</protein>
<evidence type="ECO:0000256" key="2">
    <source>
        <dbReference type="ARBA" id="ARBA00012438"/>
    </source>
</evidence>
<dbReference type="SUPFAM" id="SSF55785">
    <property type="entry name" value="PYP-like sensor domain (PAS domain)"/>
    <property type="match status" value="2"/>
</dbReference>
<dbReference type="InterPro" id="IPR005467">
    <property type="entry name" value="His_kinase_dom"/>
</dbReference>
<dbReference type="Gene3D" id="3.30.450.20">
    <property type="entry name" value="PAS domain"/>
    <property type="match status" value="2"/>
</dbReference>
<dbReference type="InterPro" id="IPR036890">
    <property type="entry name" value="HATPase_C_sf"/>
</dbReference>
<dbReference type="InterPro" id="IPR013656">
    <property type="entry name" value="PAS_4"/>
</dbReference>
<evidence type="ECO:0000313" key="11">
    <source>
        <dbReference type="Proteomes" id="UP001589773"/>
    </source>
</evidence>
<evidence type="ECO:0000256" key="7">
    <source>
        <dbReference type="ARBA" id="ARBA00022840"/>
    </source>
</evidence>
<keyword evidence="11" id="KW-1185">Reference proteome</keyword>
<dbReference type="EMBL" id="JBHLWP010000019">
    <property type="protein sequence ID" value="MFC0254186.1"/>
    <property type="molecule type" value="Genomic_DNA"/>
</dbReference>
<dbReference type="InterPro" id="IPR013655">
    <property type="entry name" value="PAS_fold_3"/>
</dbReference>
<dbReference type="Pfam" id="PF02518">
    <property type="entry name" value="HATPase_c"/>
    <property type="match status" value="1"/>
</dbReference>
<dbReference type="Pfam" id="PF08448">
    <property type="entry name" value="PAS_4"/>
    <property type="match status" value="1"/>
</dbReference>
<dbReference type="CDD" id="cd00082">
    <property type="entry name" value="HisKA"/>
    <property type="match status" value="1"/>
</dbReference>
<proteinExistence type="predicted"/>
<sequence>MFVLTIGLPDLHQQLIGLKAHAAWHSLEVDVATSCFEADASWRVRKPDACFVRMRGDDIRHIEQFICNLRACWDATAIYVVLDEHDGEVEPLEQLFMAAGATDCIRSCELGRPMQEHCLRRAVRDRERMRAHLERDHFFELMEQDMGVGLWQWDPRNDFYRWSDQEYRLFDLEGVAPEDVSYTRWRDAIHPDDQERVEAEIGRAIVGVSAYNSVFRMGTPGADGLPRWLAGVARLRRDRSGAPSCLYGVNWDVSACRNVQSEAMRRLGCTDCLSHLMPNIFQQYFKLAADCLFHVKEDAGGVLRYTAINPAGCAHAGKTVQEIVGKTPVEVLGAEVGGIIDTGLRQALHSGKPFSYKHSFDMGGASVTFDAVYIPIADEWGRHSGVLGCARDITAYECLQTTLFQAQKMEVLGQFSSGVAHDFNNILQNVSNLIELFGYAREPDQTTSLLKRGRAVIACGQALTSRLLAFARKTEPLAKVLDPNVLIENVREILQLSVGGGIEIRTALQAGVWPVKADPGQLDLMLINLAVNARDAMGGTGTLTIATQNVALCDDAGGILPAGDYVCISVSDTGSGMSADVLARAAQPFFTTKPVGQGTGLGLSMVRTYLRDMAGDCKIVSVPGQGTCVSMYLPRAG</sequence>
<dbReference type="PRINTS" id="PR00344">
    <property type="entry name" value="BCTRLSENSOR"/>
</dbReference>
<dbReference type="InterPro" id="IPR003661">
    <property type="entry name" value="HisK_dim/P_dom"/>
</dbReference>
<keyword evidence="8" id="KW-0902">Two-component regulatory system</keyword>
<dbReference type="GO" id="GO:0005524">
    <property type="term" value="F:ATP binding"/>
    <property type="evidence" value="ECO:0007669"/>
    <property type="project" value="UniProtKB-KW"/>
</dbReference>
<dbReference type="Proteomes" id="UP001589773">
    <property type="component" value="Unassembled WGS sequence"/>
</dbReference>
<dbReference type="PANTHER" id="PTHR43065:SF46">
    <property type="entry name" value="C4-DICARBOXYLATE TRANSPORT SENSOR PROTEIN DCTB"/>
    <property type="match status" value="1"/>
</dbReference>
<name>A0ABV6FKZ5_9BURK</name>
<dbReference type="CDD" id="cd00130">
    <property type="entry name" value="PAS"/>
    <property type="match status" value="2"/>
</dbReference>
<keyword evidence="5" id="KW-0547">Nucleotide-binding</keyword>
<evidence type="ECO:0000256" key="6">
    <source>
        <dbReference type="ARBA" id="ARBA00022777"/>
    </source>
</evidence>
<evidence type="ECO:0000256" key="5">
    <source>
        <dbReference type="ARBA" id="ARBA00022741"/>
    </source>
</evidence>
<dbReference type="InterPro" id="IPR000014">
    <property type="entry name" value="PAS"/>
</dbReference>
<dbReference type="SMART" id="SM00387">
    <property type="entry name" value="HATPase_c"/>
    <property type="match status" value="1"/>
</dbReference>